<protein>
    <submittedName>
        <fullName evidence="2">Class I SAM-dependent methyltransferase</fullName>
    </submittedName>
</protein>
<evidence type="ECO:0000313" key="2">
    <source>
        <dbReference type="EMBL" id="MCO5977536.1"/>
    </source>
</evidence>
<comment type="caution">
    <text evidence="2">The sequence shown here is derived from an EMBL/GenBank/DDBJ whole genome shotgun (WGS) entry which is preliminary data.</text>
</comment>
<keyword evidence="2" id="KW-0808">Transferase</keyword>
<dbReference type="Gene3D" id="3.40.50.150">
    <property type="entry name" value="Vaccinia Virus protein VP39"/>
    <property type="match status" value="1"/>
</dbReference>
<keyword evidence="3" id="KW-1185">Reference proteome</keyword>
<dbReference type="InterPro" id="IPR041698">
    <property type="entry name" value="Methyltransf_25"/>
</dbReference>
<sequence>MPVYDPRSAEVFDLLHRYRQYDREADYVRSVVARECPQARTLLDVACGTGGHLAPLVTHFDVQGLDLSPGMLARARAKFPQLRFHEASMCDFALGQRFDVITCLFRSIAAMSTVDELQAALRCMAAHLNPGGVLVLEPFFTPQTFWDGDVRTAQVEGEGVKVCWMYRSERRGRLGVFHNHYLIGRASGIEHVQEDYPLGLFEPPEMVAAFEAAGLAVRFDPQGLGPLGCYLGRAPGTMA</sequence>
<dbReference type="RefSeq" id="WP_252770024.1">
    <property type="nucleotide sequence ID" value="NZ_JAMXMC010000006.1"/>
</dbReference>
<dbReference type="InterPro" id="IPR050508">
    <property type="entry name" value="Methyltransf_Superfamily"/>
</dbReference>
<proteinExistence type="predicted"/>
<dbReference type="CDD" id="cd02440">
    <property type="entry name" value="AdoMet_MTases"/>
    <property type="match status" value="1"/>
</dbReference>
<dbReference type="Pfam" id="PF13649">
    <property type="entry name" value="Methyltransf_25"/>
    <property type="match status" value="1"/>
</dbReference>
<evidence type="ECO:0000313" key="3">
    <source>
        <dbReference type="Proteomes" id="UP001204851"/>
    </source>
</evidence>
<feature type="domain" description="Methyltransferase" evidence="1">
    <location>
        <begin position="43"/>
        <end position="132"/>
    </location>
</feature>
<dbReference type="EMBL" id="JAMXMC010000006">
    <property type="protein sequence ID" value="MCO5977536.1"/>
    <property type="molecule type" value="Genomic_DNA"/>
</dbReference>
<reference evidence="2 3" key="1">
    <citation type="submission" date="2022-06" db="EMBL/GenBank/DDBJ databases">
        <title>Ideonella sp. NS12-5 Genome sequencing and assembly.</title>
        <authorList>
            <person name="Jung Y."/>
        </authorList>
    </citation>
    <scope>NUCLEOTIDE SEQUENCE [LARGE SCALE GENOMIC DNA]</scope>
    <source>
        <strain evidence="2 3">NS12-5</strain>
    </source>
</reference>
<dbReference type="GO" id="GO:0032259">
    <property type="term" value="P:methylation"/>
    <property type="evidence" value="ECO:0007669"/>
    <property type="project" value="UniProtKB-KW"/>
</dbReference>
<accession>A0ABT1BMW9</accession>
<organism evidence="2 3">
    <name type="scientific">Ideonella oryzae</name>
    <dbReference type="NCBI Taxonomy" id="2937441"/>
    <lineage>
        <taxon>Bacteria</taxon>
        <taxon>Pseudomonadati</taxon>
        <taxon>Pseudomonadota</taxon>
        <taxon>Betaproteobacteria</taxon>
        <taxon>Burkholderiales</taxon>
        <taxon>Sphaerotilaceae</taxon>
        <taxon>Ideonella</taxon>
    </lineage>
</organism>
<dbReference type="GO" id="GO:0008168">
    <property type="term" value="F:methyltransferase activity"/>
    <property type="evidence" value="ECO:0007669"/>
    <property type="project" value="UniProtKB-KW"/>
</dbReference>
<name>A0ABT1BMW9_9BURK</name>
<gene>
    <name evidence="2" type="ORF">M0L44_12570</name>
</gene>
<dbReference type="PANTHER" id="PTHR42912">
    <property type="entry name" value="METHYLTRANSFERASE"/>
    <property type="match status" value="1"/>
</dbReference>
<dbReference type="InterPro" id="IPR029063">
    <property type="entry name" value="SAM-dependent_MTases_sf"/>
</dbReference>
<dbReference type="Gene3D" id="2.20.130.10">
    <property type="entry name" value="CAC2371-like domains"/>
    <property type="match status" value="1"/>
</dbReference>
<dbReference type="Proteomes" id="UP001204851">
    <property type="component" value="Unassembled WGS sequence"/>
</dbReference>
<keyword evidence="2" id="KW-0489">Methyltransferase</keyword>
<dbReference type="SUPFAM" id="SSF53335">
    <property type="entry name" value="S-adenosyl-L-methionine-dependent methyltransferases"/>
    <property type="match status" value="1"/>
</dbReference>
<evidence type="ECO:0000259" key="1">
    <source>
        <dbReference type="Pfam" id="PF13649"/>
    </source>
</evidence>